<reference evidence="2 3" key="1">
    <citation type="submission" date="2018-04" db="EMBL/GenBank/DDBJ databases">
        <title>Genomic Encyclopedia of Archaeal and Bacterial Type Strains, Phase II (KMG-II): from individual species to whole genera.</title>
        <authorList>
            <person name="Goeker M."/>
        </authorList>
    </citation>
    <scope>NUCLEOTIDE SEQUENCE [LARGE SCALE GENOMIC DNA]</scope>
    <source>
        <strain evidence="2 3">DSM 25521</strain>
    </source>
</reference>
<feature type="transmembrane region" description="Helical" evidence="1">
    <location>
        <begin position="241"/>
        <end position="261"/>
    </location>
</feature>
<feature type="transmembrane region" description="Helical" evidence="1">
    <location>
        <begin position="20"/>
        <end position="39"/>
    </location>
</feature>
<dbReference type="Proteomes" id="UP000241808">
    <property type="component" value="Unassembled WGS sequence"/>
</dbReference>
<name>A0A2T4ZEM1_9HYPH</name>
<feature type="transmembrane region" description="Helical" evidence="1">
    <location>
        <begin position="84"/>
        <end position="106"/>
    </location>
</feature>
<keyword evidence="1" id="KW-0812">Transmembrane</keyword>
<keyword evidence="1" id="KW-1133">Transmembrane helix</keyword>
<dbReference type="OrthoDB" id="343560at2"/>
<keyword evidence="3" id="KW-1185">Reference proteome</keyword>
<dbReference type="AlphaFoldDB" id="A0A2T4ZEM1"/>
<organism evidence="2 3">
    <name type="scientific">Phreatobacter oligotrophus</name>
    <dbReference type="NCBI Taxonomy" id="1122261"/>
    <lineage>
        <taxon>Bacteria</taxon>
        <taxon>Pseudomonadati</taxon>
        <taxon>Pseudomonadota</taxon>
        <taxon>Alphaproteobacteria</taxon>
        <taxon>Hyphomicrobiales</taxon>
        <taxon>Phreatobacteraceae</taxon>
        <taxon>Phreatobacter</taxon>
    </lineage>
</organism>
<accession>A0A2T4ZEM1</accession>
<comment type="caution">
    <text evidence="2">The sequence shown here is derived from an EMBL/GenBank/DDBJ whole genome shotgun (WGS) entry which is preliminary data.</text>
</comment>
<dbReference type="RefSeq" id="WP_108176059.1">
    <property type="nucleotide sequence ID" value="NZ_PZZL01000003.1"/>
</dbReference>
<proteinExistence type="predicted"/>
<dbReference type="EMBL" id="PZZL01000003">
    <property type="protein sequence ID" value="PTM60341.1"/>
    <property type="molecule type" value="Genomic_DNA"/>
</dbReference>
<sequence>MLKEAAMPAEGMRIGTAEMVLWTGAVVMLLVLALCALFWSVDKRLLNEASLWAKPMKFAISLSLHMATLALIVAVMSDGARTGGLVAATAAACALASLGEITYIVVQAARGQASHFNMATPFTRGMYTAMAVGAVILTVAAAIIGLVAATDRQAEIAPALRHAIALGLVGGTMLTLVTAFTIGGRLSPHVPAEPAGGARMALTGWSLRVGDIRVSHFLATHMMQVVPLAGLTAARLLPGGAGVAAVWVVAAAWSALVLVAYQQALAGRPLFG</sequence>
<feature type="transmembrane region" description="Helical" evidence="1">
    <location>
        <begin position="126"/>
        <end position="150"/>
    </location>
</feature>
<protein>
    <submittedName>
        <fullName evidence="2">Uncharacterized protein</fullName>
    </submittedName>
</protein>
<evidence type="ECO:0000313" key="3">
    <source>
        <dbReference type="Proteomes" id="UP000241808"/>
    </source>
</evidence>
<gene>
    <name evidence="2" type="ORF">C8P69_103271</name>
</gene>
<evidence type="ECO:0000256" key="1">
    <source>
        <dbReference type="SAM" id="Phobius"/>
    </source>
</evidence>
<feature type="transmembrane region" description="Helical" evidence="1">
    <location>
        <begin position="162"/>
        <end position="182"/>
    </location>
</feature>
<feature type="transmembrane region" description="Helical" evidence="1">
    <location>
        <begin position="59"/>
        <end position="77"/>
    </location>
</feature>
<keyword evidence="1" id="KW-0472">Membrane</keyword>
<evidence type="ECO:0000313" key="2">
    <source>
        <dbReference type="EMBL" id="PTM60341.1"/>
    </source>
</evidence>